<dbReference type="Gene3D" id="1.20.120.440">
    <property type="entry name" value="YppE-like"/>
    <property type="match status" value="1"/>
</dbReference>
<dbReference type="SUPFAM" id="SSF140415">
    <property type="entry name" value="YppE-like"/>
    <property type="match status" value="1"/>
</dbReference>
<dbReference type="InterPro" id="IPR023351">
    <property type="entry name" value="YppE-like_sf"/>
</dbReference>
<dbReference type="Pfam" id="PF08807">
    <property type="entry name" value="DUF1798"/>
    <property type="match status" value="1"/>
</dbReference>
<dbReference type="Proteomes" id="UP000030588">
    <property type="component" value="Unassembled WGS sequence"/>
</dbReference>
<dbReference type="OrthoDB" id="2361079at2"/>
<protein>
    <recommendedName>
        <fullName evidence="3">DUF1798 family protein</fullName>
    </recommendedName>
</protein>
<dbReference type="EMBL" id="JRUN01000018">
    <property type="protein sequence ID" value="KHD85647.1"/>
    <property type="molecule type" value="Genomic_DNA"/>
</dbReference>
<dbReference type="InterPro" id="IPR014913">
    <property type="entry name" value="YppE-like"/>
</dbReference>
<accession>A0A0A6XZX9</accession>
<evidence type="ECO:0000313" key="2">
    <source>
        <dbReference type="Proteomes" id="UP000030588"/>
    </source>
</evidence>
<evidence type="ECO:0008006" key="3">
    <source>
        <dbReference type="Google" id="ProtNLM"/>
    </source>
</evidence>
<dbReference type="AlphaFoldDB" id="A0A0A6XZX9"/>
<comment type="caution">
    <text evidence="1">The sequence shown here is derived from an EMBL/GenBank/DDBJ whole genome shotgun (WGS) entry which is preliminary data.</text>
</comment>
<sequence>MDNQKVYILTLKLIQENQFLLNTYMNVRESGMAKDFFQDVQPYCDELKAAIDEWLPLAVLWVETNQPKHLFAIQLKNTAENLQMVSVRAFYPETSLKRFKSHIQSIDYVLNRLKDELEG</sequence>
<reference evidence="1 2" key="1">
    <citation type="submission" date="2014-10" db="EMBL/GenBank/DDBJ databases">
        <title>Draft genome of phytase producing Bacillus ginsengihumi strain M2.11.</title>
        <authorList>
            <person name="Toymentseva A."/>
            <person name="Boulygina E.A."/>
            <person name="Kazakov S.V."/>
            <person name="Kayumov I."/>
            <person name="Suleimanova A.D."/>
            <person name="Mardanova A.M."/>
            <person name="Maria S.N."/>
            <person name="Sergey M.Y."/>
            <person name="Sharipova M.R."/>
        </authorList>
    </citation>
    <scope>NUCLEOTIDE SEQUENCE [LARGE SCALE GENOMIC DNA]</scope>
    <source>
        <strain evidence="1 2">M2.11</strain>
    </source>
</reference>
<gene>
    <name evidence="1" type="ORF">NG54_07680</name>
</gene>
<dbReference type="STRING" id="363870.NG54_07680"/>
<dbReference type="RefSeq" id="WP_025731174.1">
    <property type="nucleotide sequence ID" value="NZ_JAMAUG010000049.1"/>
</dbReference>
<organism evidence="1 2">
    <name type="scientific">Heyndrickxia ginsengihumi</name>
    <dbReference type="NCBI Taxonomy" id="363870"/>
    <lineage>
        <taxon>Bacteria</taxon>
        <taxon>Bacillati</taxon>
        <taxon>Bacillota</taxon>
        <taxon>Bacilli</taxon>
        <taxon>Bacillales</taxon>
        <taxon>Bacillaceae</taxon>
        <taxon>Heyndrickxia</taxon>
    </lineage>
</organism>
<evidence type="ECO:0000313" key="1">
    <source>
        <dbReference type="EMBL" id="KHD85647.1"/>
    </source>
</evidence>
<name>A0A0A6XZX9_9BACI</name>
<proteinExistence type="predicted"/>